<feature type="binding site" evidence="8">
    <location>
        <position position="129"/>
    </location>
    <ligand>
        <name>L-histidine</name>
        <dbReference type="ChEBI" id="CHEBI:57595"/>
    </ligand>
</feature>
<proteinExistence type="inferred from homology"/>
<evidence type="ECO:0000313" key="11">
    <source>
        <dbReference type="Proteomes" id="UP001056649"/>
    </source>
</evidence>
<organism evidence="10 11">
    <name type="scientific">Candidatus Endoriftia persephonae</name>
    <dbReference type="NCBI Taxonomy" id="393765"/>
    <lineage>
        <taxon>Bacteria</taxon>
        <taxon>Pseudomonadati</taxon>
        <taxon>Pseudomonadota</taxon>
        <taxon>Gammaproteobacteria</taxon>
        <taxon>Chromatiales</taxon>
        <taxon>Sedimenticolaceae</taxon>
        <taxon>Candidatus Endoriftia</taxon>
    </lineage>
</organism>
<dbReference type="GO" id="GO:0005737">
    <property type="term" value="C:cytoplasm"/>
    <property type="evidence" value="ECO:0007669"/>
    <property type="project" value="UniProtKB-SubCell"/>
</dbReference>
<feature type="binding site" evidence="8">
    <location>
        <begin position="86"/>
        <end position="88"/>
    </location>
    <ligand>
        <name>L-histidine</name>
        <dbReference type="ChEBI" id="CHEBI:57595"/>
    </ligand>
</feature>
<dbReference type="EMBL" id="CP090569">
    <property type="protein sequence ID" value="USF86484.1"/>
    <property type="molecule type" value="Genomic_DNA"/>
</dbReference>
<name>A0A9J6ZUK9_9GAMM</name>
<dbReference type="Gene3D" id="3.30.930.10">
    <property type="entry name" value="Bira Bifunctional Protein, Domain 2"/>
    <property type="match status" value="1"/>
</dbReference>
<evidence type="ECO:0000256" key="1">
    <source>
        <dbReference type="ARBA" id="ARBA00004496"/>
    </source>
</evidence>
<keyword evidence="7" id="KW-0028">Amino-acid biosynthesis</keyword>
<comment type="pathway">
    <text evidence="2 7">Amino-acid biosynthesis; L-histidine biosynthesis; L-histidine from 5-phospho-alpha-D-ribose 1-diphosphate: step 1/9.</text>
</comment>
<dbReference type="PIRSF" id="PIRSF001549">
    <property type="entry name" value="His-tRNA_synth"/>
    <property type="match status" value="1"/>
</dbReference>
<comment type="function">
    <text evidence="6 7">Required for the first step of histidine biosynthesis. May allow the feedback regulation of ATP phosphoribosyltransferase activity by histidine.</text>
</comment>
<evidence type="ECO:0000256" key="8">
    <source>
        <dbReference type="PIRSR" id="PIRSR001549-1"/>
    </source>
</evidence>
<dbReference type="InterPro" id="IPR041715">
    <property type="entry name" value="HisRS-like_core"/>
</dbReference>
<feature type="binding site" evidence="8">
    <location>
        <position position="133"/>
    </location>
    <ligand>
        <name>L-histidine</name>
        <dbReference type="ChEBI" id="CHEBI:57595"/>
    </ligand>
</feature>
<dbReference type="NCBIfam" id="NF009086">
    <property type="entry name" value="PRK12421.1"/>
    <property type="match status" value="1"/>
</dbReference>
<sequence>MSDPMQNESWILPDGIEEVLPPEAALVERRRRQLLDLFASWGYDYVIPPFVEFLDALLTGTGSDLDLQTFKLTDQLSGRTLGIRADITPQAARMDAHNIGRDEPTRLCYLGSVLHTRSDGFAGSRSPLQIGAELYGHAGVESDVEILRLMMQTLELTGLEEVYLDLGHVGIYRGLAQQAGLSESQERALFDALQRKALPEVAELLADFQVDAEVAAMLAALGELNGDVTLLSRARHLLKAADQSVQQALDYLQRMADQIAIWLPQLPIHFDLAELRGYHFHTGVVFAAFVPGSGREIARGGRYDRIGKVFGRARPATGFSTDLKTLIRLGNSADVPQPEAIFAPWSDDPALAAEVERLRVAGQRVISGLPGQQGGAQEMGCIQELRLSDGQWRLVRL</sequence>
<reference evidence="10" key="1">
    <citation type="journal article" date="2022" name="Mol. Ecol. Resour.">
        <title>The complete and closed genome of the facultative generalist Candidatus Endoriftia persephone from deep-sea hydrothermal vents.</title>
        <authorList>
            <person name="de Oliveira A.L."/>
            <person name="Srivastava A."/>
            <person name="Espada-Hinojosa S."/>
            <person name="Bright M."/>
        </authorList>
    </citation>
    <scope>NUCLEOTIDE SEQUENCE</scope>
    <source>
        <strain evidence="10">Tica-EPR-9o50.N</strain>
    </source>
</reference>
<evidence type="ECO:0000256" key="5">
    <source>
        <dbReference type="ARBA" id="ARBA00022490"/>
    </source>
</evidence>
<keyword evidence="11" id="KW-1185">Reference proteome</keyword>
<dbReference type="NCBIfam" id="NF008935">
    <property type="entry name" value="PRK12292.1-1"/>
    <property type="match status" value="1"/>
</dbReference>
<comment type="similarity">
    <text evidence="3 7">Belongs to the class-II aminoacyl-tRNA synthetase family. HisZ subfamily.</text>
</comment>
<dbReference type="InterPro" id="IPR045864">
    <property type="entry name" value="aa-tRNA-synth_II/BPL/LPL"/>
</dbReference>
<evidence type="ECO:0000256" key="3">
    <source>
        <dbReference type="ARBA" id="ARBA00005539"/>
    </source>
</evidence>
<evidence type="ECO:0000313" key="10">
    <source>
        <dbReference type="EMBL" id="USF86484.1"/>
    </source>
</evidence>
<dbReference type="AlphaFoldDB" id="A0A9J6ZUK9"/>
<keyword evidence="10" id="KW-0328">Glycosyltransferase</keyword>
<dbReference type="InterPro" id="IPR004516">
    <property type="entry name" value="HisRS/HisZ"/>
</dbReference>
<dbReference type="PANTHER" id="PTHR11476">
    <property type="entry name" value="HISTIDYL-TRNA SYNTHETASE"/>
    <property type="match status" value="1"/>
</dbReference>
<gene>
    <name evidence="7" type="primary">hisZ</name>
    <name evidence="10" type="ORF">L0Y14_10055</name>
</gene>
<dbReference type="InterPro" id="IPR004517">
    <property type="entry name" value="HisZ"/>
</dbReference>
<keyword evidence="7" id="KW-0368">Histidine biosynthesis</keyword>
<keyword evidence="10" id="KW-0808">Transferase</keyword>
<protein>
    <recommendedName>
        <fullName evidence="4 7">ATP phosphoribosyltransferase regulatory subunit</fullName>
    </recommendedName>
</protein>
<accession>A0A9J6ZUK9</accession>
<evidence type="ECO:0000256" key="7">
    <source>
        <dbReference type="HAMAP-Rule" id="MF_00125"/>
    </source>
</evidence>
<dbReference type="Pfam" id="PF13393">
    <property type="entry name" value="tRNA-synt_His"/>
    <property type="match status" value="1"/>
</dbReference>
<dbReference type="GO" id="GO:0000105">
    <property type="term" value="P:L-histidine biosynthetic process"/>
    <property type="evidence" value="ECO:0007669"/>
    <property type="project" value="UniProtKB-UniRule"/>
</dbReference>
<comment type="subcellular location">
    <subcellularLocation>
        <location evidence="1 7">Cytoplasm</location>
    </subcellularLocation>
</comment>
<dbReference type="HAMAP" id="MF_00125">
    <property type="entry name" value="HisZ"/>
    <property type="match status" value="1"/>
</dbReference>
<evidence type="ECO:0000259" key="9">
    <source>
        <dbReference type="Pfam" id="PF13393"/>
    </source>
</evidence>
<comment type="subunit">
    <text evidence="7">Heteromultimer composed of HisG and HisZ subunits.</text>
</comment>
<evidence type="ECO:0000256" key="6">
    <source>
        <dbReference type="ARBA" id="ARBA00025246"/>
    </source>
</evidence>
<dbReference type="GO" id="GO:0016757">
    <property type="term" value="F:glycosyltransferase activity"/>
    <property type="evidence" value="ECO:0007669"/>
    <property type="project" value="UniProtKB-KW"/>
</dbReference>
<dbReference type="NCBIfam" id="TIGR00443">
    <property type="entry name" value="hisZ_biosyn_reg"/>
    <property type="match status" value="1"/>
</dbReference>
<dbReference type="SUPFAM" id="SSF55681">
    <property type="entry name" value="Class II aaRS and biotin synthetases"/>
    <property type="match status" value="1"/>
</dbReference>
<keyword evidence="5 7" id="KW-0963">Cytoplasm</keyword>
<evidence type="ECO:0000256" key="4">
    <source>
        <dbReference type="ARBA" id="ARBA00020397"/>
    </source>
</evidence>
<comment type="miscellaneous">
    <text evidence="7">This function is generally fulfilled by the C-terminal part of HisG, which is missing in some bacteria such as this one.</text>
</comment>
<dbReference type="CDD" id="cd00773">
    <property type="entry name" value="HisRS-like_core"/>
    <property type="match status" value="1"/>
</dbReference>
<dbReference type="PANTHER" id="PTHR11476:SF7">
    <property type="entry name" value="HISTIDINE--TRNA LIGASE"/>
    <property type="match status" value="1"/>
</dbReference>
<dbReference type="Proteomes" id="UP001056649">
    <property type="component" value="Chromosome"/>
</dbReference>
<feature type="domain" description="Class II Histidinyl-tRNA synthetase (HisRS)-like catalytic core" evidence="9">
    <location>
        <begin position="15"/>
        <end position="326"/>
    </location>
</feature>
<evidence type="ECO:0000256" key="2">
    <source>
        <dbReference type="ARBA" id="ARBA00004667"/>
    </source>
</evidence>
<feature type="binding site" evidence="8">
    <location>
        <position position="276"/>
    </location>
    <ligand>
        <name>L-histidine</name>
        <dbReference type="ChEBI" id="CHEBI:57595"/>
    </ligand>
</feature>
<dbReference type="KEGG" id="eps:L0Y14_10055"/>